<dbReference type="STRING" id="1391653.AKJ08_0546"/>
<name>A0A0K1PAL9_9BACT</name>
<keyword evidence="6" id="KW-0902">Two-component regulatory system</keyword>
<dbReference type="GO" id="GO:0000155">
    <property type="term" value="F:phosphorelay sensor kinase activity"/>
    <property type="evidence" value="ECO:0007669"/>
    <property type="project" value="InterPro"/>
</dbReference>
<dbReference type="InterPro" id="IPR005467">
    <property type="entry name" value="His_kinase_dom"/>
</dbReference>
<dbReference type="Pfam" id="PF02518">
    <property type="entry name" value="HATPase_c"/>
    <property type="match status" value="1"/>
</dbReference>
<dbReference type="CDD" id="cd00082">
    <property type="entry name" value="HisKA"/>
    <property type="match status" value="1"/>
</dbReference>
<evidence type="ECO:0000256" key="2">
    <source>
        <dbReference type="ARBA" id="ARBA00012438"/>
    </source>
</evidence>
<dbReference type="Pfam" id="PF00512">
    <property type="entry name" value="HisKA"/>
    <property type="match status" value="1"/>
</dbReference>
<evidence type="ECO:0000256" key="5">
    <source>
        <dbReference type="ARBA" id="ARBA00022777"/>
    </source>
</evidence>
<accession>A0A0K1PAL9</accession>
<protein>
    <recommendedName>
        <fullName evidence="2">histidine kinase</fullName>
        <ecNumber evidence="2">2.7.13.3</ecNumber>
    </recommendedName>
</protein>
<evidence type="ECO:0000256" key="7">
    <source>
        <dbReference type="ARBA" id="ARBA00023136"/>
    </source>
</evidence>
<dbReference type="Gene3D" id="3.30.565.10">
    <property type="entry name" value="Histidine kinase-like ATPase, C-terminal domain"/>
    <property type="match status" value="1"/>
</dbReference>
<dbReference type="InterPro" id="IPR050736">
    <property type="entry name" value="Sensor_HK_Regulatory"/>
</dbReference>
<dbReference type="RefSeq" id="WP_050724646.1">
    <property type="nucleotide sequence ID" value="NZ_CP012332.1"/>
</dbReference>
<dbReference type="InterPro" id="IPR004358">
    <property type="entry name" value="Sig_transdc_His_kin-like_C"/>
</dbReference>
<dbReference type="InterPro" id="IPR003594">
    <property type="entry name" value="HATPase_dom"/>
</dbReference>
<dbReference type="PATRIC" id="fig|1391653.3.peg.563"/>
<evidence type="ECO:0000256" key="4">
    <source>
        <dbReference type="ARBA" id="ARBA00022679"/>
    </source>
</evidence>
<dbReference type="KEGG" id="vin:AKJ08_0546"/>
<dbReference type="SUPFAM" id="SSF47384">
    <property type="entry name" value="Homodimeric domain of signal transducing histidine kinase"/>
    <property type="match status" value="1"/>
</dbReference>
<evidence type="ECO:0000256" key="8">
    <source>
        <dbReference type="SAM" id="Phobius"/>
    </source>
</evidence>
<keyword evidence="8" id="KW-0812">Transmembrane</keyword>
<dbReference type="CDD" id="cd00075">
    <property type="entry name" value="HATPase"/>
    <property type="match status" value="1"/>
</dbReference>
<dbReference type="FunFam" id="3.30.565.10:FF:000006">
    <property type="entry name" value="Sensor histidine kinase WalK"/>
    <property type="match status" value="1"/>
</dbReference>
<feature type="transmembrane region" description="Helical" evidence="8">
    <location>
        <begin position="12"/>
        <end position="35"/>
    </location>
</feature>
<keyword evidence="4" id="KW-0808">Transferase</keyword>
<dbReference type="InterPro" id="IPR003661">
    <property type="entry name" value="HisK_dim/P_dom"/>
</dbReference>
<dbReference type="SMART" id="SM00387">
    <property type="entry name" value="HATPase_c"/>
    <property type="match status" value="1"/>
</dbReference>
<dbReference type="FunFam" id="1.10.287.130:FF:000001">
    <property type="entry name" value="Two-component sensor histidine kinase"/>
    <property type="match status" value="1"/>
</dbReference>
<dbReference type="InterPro" id="IPR036890">
    <property type="entry name" value="HATPase_C_sf"/>
</dbReference>
<dbReference type="EC" id="2.7.13.3" evidence="2"/>
<dbReference type="EMBL" id="CP012332">
    <property type="protein sequence ID" value="AKU90159.1"/>
    <property type="molecule type" value="Genomic_DNA"/>
</dbReference>
<dbReference type="PANTHER" id="PTHR43711">
    <property type="entry name" value="TWO-COMPONENT HISTIDINE KINASE"/>
    <property type="match status" value="1"/>
</dbReference>
<keyword evidence="5" id="KW-0418">Kinase</keyword>
<dbReference type="PROSITE" id="PS50109">
    <property type="entry name" value="HIS_KIN"/>
    <property type="match status" value="1"/>
</dbReference>
<evidence type="ECO:0000256" key="1">
    <source>
        <dbReference type="ARBA" id="ARBA00000085"/>
    </source>
</evidence>
<keyword evidence="3" id="KW-0597">Phosphoprotein</keyword>
<organism evidence="10 11">
    <name type="scientific">Vulgatibacter incomptus</name>
    <dbReference type="NCBI Taxonomy" id="1391653"/>
    <lineage>
        <taxon>Bacteria</taxon>
        <taxon>Pseudomonadati</taxon>
        <taxon>Myxococcota</taxon>
        <taxon>Myxococcia</taxon>
        <taxon>Myxococcales</taxon>
        <taxon>Cystobacterineae</taxon>
        <taxon>Vulgatibacteraceae</taxon>
        <taxon>Vulgatibacter</taxon>
    </lineage>
</organism>
<dbReference type="OrthoDB" id="9813151at2"/>
<keyword evidence="7 8" id="KW-0472">Membrane</keyword>
<evidence type="ECO:0000256" key="6">
    <source>
        <dbReference type="ARBA" id="ARBA00023012"/>
    </source>
</evidence>
<feature type="transmembrane region" description="Helical" evidence="8">
    <location>
        <begin position="168"/>
        <end position="193"/>
    </location>
</feature>
<evidence type="ECO:0000313" key="11">
    <source>
        <dbReference type="Proteomes" id="UP000055590"/>
    </source>
</evidence>
<feature type="domain" description="Histidine kinase" evidence="9">
    <location>
        <begin position="208"/>
        <end position="426"/>
    </location>
</feature>
<dbReference type="PANTHER" id="PTHR43711:SF1">
    <property type="entry name" value="HISTIDINE KINASE 1"/>
    <property type="match status" value="1"/>
</dbReference>
<keyword evidence="11" id="KW-1185">Reference proteome</keyword>
<dbReference type="SUPFAM" id="SSF55874">
    <property type="entry name" value="ATPase domain of HSP90 chaperone/DNA topoisomerase II/histidine kinase"/>
    <property type="match status" value="1"/>
</dbReference>
<dbReference type="Proteomes" id="UP000055590">
    <property type="component" value="Chromosome"/>
</dbReference>
<dbReference type="PRINTS" id="PR00344">
    <property type="entry name" value="BCTRLSENSOR"/>
</dbReference>
<reference evidence="10 11" key="1">
    <citation type="submission" date="2015-08" db="EMBL/GenBank/DDBJ databases">
        <authorList>
            <person name="Babu N.S."/>
            <person name="Beckwith C.J."/>
            <person name="Beseler K.G."/>
            <person name="Brison A."/>
            <person name="Carone J.V."/>
            <person name="Caskin T.P."/>
            <person name="Diamond M."/>
            <person name="Durham M.E."/>
            <person name="Foxe J.M."/>
            <person name="Go M."/>
            <person name="Henderson B.A."/>
            <person name="Jones I.B."/>
            <person name="McGettigan J.A."/>
            <person name="Micheletti S.J."/>
            <person name="Nasrallah M.E."/>
            <person name="Ortiz D."/>
            <person name="Piller C.R."/>
            <person name="Privatt S.R."/>
            <person name="Schneider S.L."/>
            <person name="Sharp S."/>
            <person name="Smith T.C."/>
            <person name="Stanton J.D."/>
            <person name="Ullery H.E."/>
            <person name="Wilson R.J."/>
            <person name="Serrano M.G."/>
            <person name="Buck G."/>
            <person name="Lee V."/>
            <person name="Wang Y."/>
            <person name="Carvalho R."/>
            <person name="Voegtly L."/>
            <person name="Shi R."/>
            <person name="Duckworth R."/>
            <person name="Johnson A."/>
            <person name="Loviza R."/>
            <person name="Walstead R."/>
            <person name="Shah Z."/>
            <person name="Kiflezghi M."/>
            <person name="Wade K."/>
            <person name="Ball S.L."/>
            <person name="Bradley K.W."/>
            <person name="Asai D.J."/>
            <person name="Bowman C.A."/>
            <person name="Russell D.A."/>
            <person name="Pope W.H."/>
            <person name="Jacobs-Sera D."/>
            <person name="Hendrix R.W."/>
            <person name="Hatfull G.F."/>
        </authorList>
    </citation>
    <scope>NUCLEOTIDE SEQUENCE [LARGE SCALE GENOMIC DNA]</scope>
    <source>
        <strain evidence="10 11">DSM 27710</strain>
    </source>
</reference>
<gene>
    <name evidence="10" type="ORF">AKJ08_0546</name>
</gene>
<evidence type="ECO:0000259" key="9">
    <source>
        <dbReference type="PROSITE" id="PS50109"/>
    </source>
</evidence>
<dbReference type="AlphaFoldDB" id="A0A0K1PAL9"/>
<evidence type="ECO:0000256" key="3">
    <source>
        <dbReference type="ARBA" id="ARBA00022553"/>
    </source>
</evidence>
<proteinExistence type="predicted"/>
<keyword evidence="8" id="KW-1133">Transmembrane helix</keyword>
<dbReference type="SMART" id="SM00388">
    <property type="entry name" value="HisKA"/>
    <property type="match status" value="1"/>
</dbReference>
<evidence type="ECO:0000313" key="10">
    <source>
        <dbReference type="EMBL" id="AKU90159.1"/>
    </source>
</evidence>
<comment type="catalytic activity">
    <reaction evidence="1">
        <text>ATP + protein L-histidine = ADP + protein N-phospho-L-histidine.</text>
        <dbReference type="EC" id="2.7.13.3"/>
    </reaction>
</comment>
<dbReference type="InterPro" id="IPR036097">
    <property type="entry name" value="HisK_dim/P_sf"/>
</dbReference>
<sequence length="429" mass="47760">MRRADLFDFRRVFYLLLFTVCVPSLALSTFGILAIKQERAVVEKQLEDLYGARLDTLSEELARQMTQTQGQLDPKILAGQVRLLGERLFPGEKARFELVPADPAEGREDVVKALLRSITGERSRDSAPAGFGPPIVERPLTGALSGNSLVVRLPEGRSPASLAFVNRVVYGALLFLFYGAIAVGVVLTSRAVYREAKLSRLKSDFVSHVSHELRTPLTAIRMFVETLRLGRVRSEDERLECLDHLDKEAERLAVLVDRILDWARIESGRRVFRKVETPSAEVARKAVEVFDRQQLAPPGLIRMEIPEGLPPVEVDREAIEVVLVNLLTNAHKYTNSNKEIHLKVRATGKRVFFDVEDNGPGIPSAERKRIFEHFYRVDDLLTRRTEGTGLGLAIAKRIAEAHGGRIEVGGEVGKGSRFTVALPAAEKVS</sequence>
<dbReference type="Gene3D" id="1.10.287.130">
    <property type="match status" value="1"/>
</dbReference>